<accession>I1GP52</accession>
<feature type="transmembrane region" description="Helical" evidence="7">
    <location>
        <begin position="26"/>
        <end position="50"/>
    </location>
</feature>
<evidence type="ECO:0000256" key="7">
    <source>
        <dbReference type="SAM" id="Phobius"/>
    </source>
</evidence>
<dbReference type="Gramene" id="KQK13594">
    <property type="protein sequence ID" value="KQK13594"/>
    <property type="gene ID" value="BRADI_1g11187v3"/>
</dbReference>
<dbReference type="EnsemblPlants" id="PNT74251">
    <property type="protein sequence ID" value="PNT74251"/>
    <property type="gene ID" value="BRADI_1g11187v3"/>
</dbReference>
<comment type="subcellular location">
    <subcellularLocation>
        <location evidence="1">Membrane</location>
        <topology evidence="1">Single-pass membrane protein</topology>
    </subcellularLocation>
</comment>
<name>I1GP52_BRADI</name>
<dbReference type="eggNOG" id="ENOG502QPIG">
    <property type="taxonomic scope" value="Eukaryota"/>
</dbReference>
<dbReference type="EMBL" id="CM000880">
    <property type="protein sequence ID" value="KQK13594.1"/>
    <property type="molecule type" value="Genomic_DNA"/>
</dbReference>
<feature type="coiled-coil region" evidence="5">
    <location>
        <begin position="778"/>
        <end position="805"/>
    </location>
</feature>
<sequence length="959" mass="106203">MASDAPAAGANLTAAMCKRSNRVARVLAYALLEWILIALLLANGVFSYLISKFAAFFGLPPPCALCSRLGVDSLFEPHRGGAGAEHLRRVLCDAHAAEMSRLGYCRAHRRLADAADMCEDCGAAAAAASGKALLSWMRRSELGERDLACACCGVALESGFYSPSFLLPGVLTRDLDGGYKEDAIACLNGDVVFVSEDGPVIELFDEKPLVEEDSIGVMAAHCADIVGNVEQPMPLESTGSLAMGMDVVSSQSGVEEKEEVDHETLELGYVAPENMVNEENFVVASDDDKLDFMVDRLIDGEIASLVVSVASMENEFNIEINAGETTESLADQRSPLRNNGLKGKYQAILNWDEISEDEQVEQDAVKQELFSMPSDPREHEAVVRKSDGKAEEDPVQQAFKNEWDCMAMEGDERISEASNENNEDMQQQVQQAELNQELDLLIRPRENADEEFEQEKIAPAELQQEELDSVALDFCEQVHVASSEGVEEEHVGQPELKHLSTFMTACKDGIKVDPTEALLPSLHHLSYGPSISLDKLSPDCNDIEDKRVPDTLSHIEGISSLQELMDPKAVTSDTKSVDSSDATMSTDMESVELVSVDQLKSALAAARKSLNTLYTELENERSAAAIAADETMAMINRLQEQKAAMQMEAMQYQRLMEEQSEYNQEALQRVNELVVKRDKERQDMEREIELYRHKIHLYEAKERRKMSRHKADDQNGSSSASSSAEDSDDLSQSFYEGDESSHGLNGSNGSIPTDIVLQETATHIVTLDSSLADCDEERLSILEQLKVLEDRLFDLEDEESDSMKEDKHFTEDNHLSSASNGFSDEDISFKLHDSRKGVSYRGKKLLPLFDDATAMQNGNGLLTKQCIGADPSAEVMSELAKEQDKLAIANEIDQVHERLHALEADKEFIKQCVRSLNKGGKGFVLLQEILQHLRDLRRIEQRARNIGDLSPHYVHPYTD</sequence>
<keyword evidence="4 7" id="KW-0472">Membrane</keyword>
<evidence type="ECO:0000313" key="10">
    <source>
        <dbReference type="EnsemblPlants" id="KQK13591"/>
    </source>
</evidence>
<dbReference type="EMBL" id="CM000880">
    <property type="protein sequence ID" value="PNT74252.1"/>
    <property type="molecule type" value="Genomic_DNA"/>
</dbReference>
<dbReference type="RefSeq" id="XP_010231028.1">
    <property type="nucleotide sequence ID" value="XM_010232726.3"/>
</dbReference>
<dbReference type="Gramene" id="KQK13593">
    <property type="protein sequence ID" value="KQK13593"/>
    <property type="gene ID" value="BRADI_1g11187v3"/>
</dbReference>
<feature type="region of interest" description="Disordered" evidence="6">
    <location>
        <begin position="702"/>
        <end position="751"/>
    </location>
</feature>
<feature type="compositionally biased region" description="Low complexity" evidence="6">
    <location>
        <begin position="714"/>
        <end position="724"/>
    </location>
</feature>
<reference evidence="9 10" key="1">
    <citation type="journal article" date="2010" name="Nature">
        <title>Genome sequencing and analysis of the model grass Brachypodium distachyon.</title>
        <authorList>
            <consortium name="International Brachypodium Initiative"/>
        </authorList>
    </citation>
    <scope>NUCLEOTIDE SEQUENCE [LARGE SCALE GENOMIC DNA]</scope>
    <source>
        <strain evidence="9">Bd21</strain>
        <strain evidence="10">cv. Bd21</strain>
    </source>
</reference>
<proteinExistence type="predicted"/>
<keyword evidence="5" id="KW-0175">Coiled coil</keyword>
<dbReference type="EMBL" id="CM000880">
    <property type="protein sequence ID" value="PNT74250.1"/>
    <property type="molecule type" value="Genomic_DNA"/>
</dbReference>
<dbReference type="InterPro" id="IPR039306">
    <property type="entry name" value="MYOB"/>
</dbReference>
<dbReference type="AlphaFoldDB" id="I1GP52"/>
<dbReference type="RefSeq" id="XP_014752132.1">
    <property type="nucleotide sequence ID" value="XM_014896646.2"/>
</dbReference>
<dbReference type="EnsemblPlants" id="KQK13591">
    <property type="protein sequence ID" value="KQK13591"/>
    <property type="gene ID" value="BRADI_1g11187v3"/>
</dbReference>
<organism evidence="9">
    <name type="scientific">Brachypodium distachyon</name>
    <name type="common">Purple false brome</name>
    <name type="synonym">Trachynia distachya</name>
    <dbReference type="NCBI Taxonomy" id="15368"/>
    <lineage>
        <taxon>Eukaryota</taxon>
        <taxon>Viridiplantae</taxon>
        <taxon>Streptophyta</taxon>
        <taxon>Embryophyta</taxon>
        <taxon>Tracheophyta</taxon>
        <taxon>Spermatophyta</taxon>
        <taxon>Magnoliopsida</taxon>
        <taxon>Liliopsida</taxon>
        <taxon>Poales</taxon>
        <taxon>Poaceae</taxon>
        <taxon>BOP clade</taxon>
        <taxon>Pooideae</taxon>
        <taxon>Stipodae</taxon>
        <taxon>Brachypodieae</taxon>
        <taxon>Brachypodium</taxon>
    </lineage>
</organism>
<dbReference type="Gramene" id="PNT74251">
    <property type="protein sequence ID" value="PNT74251"/>
    <property type="gene ID" value="BRADI_1g11187v3"/>
</dbReference>
<keyword evidence="2 7" id="KW-0812">Transmembrane</keyword>
<keyword evidence="3 7" id="KW-1133">Transmembrane helix</keyword>
<dbReference type="EMBL" id="CM000880">
    <property type="protein sequence ID" value="PNT74251.1"/>
    <property type="molecule type" value="Genomic_DNA"/>
</dbReference>
<feature type="coiled-coil region" evidence="5">
    <location>
        <begin position="596"/>
        <end position="701"/>
    </location>
</feature>
<evidence type="ECO:0000313" key="11">
    <source>
        <dbReference type="Proteomes" id="UP000008810"/>
    </source>
</evidence>
<dbReference type="EnsemblPlants" id="PNT74250">
    <property type="protein sequence ID" value="PNT74250"/>
    <property type="gene ID" value="BRADI_1g11187v3"/>
</dbReference>
<dbReference type="OMA" id="NNGWNSM"/>
<evidence type="ECO:0000256" key="1">
    <source>
        <dbReference type="ARBA" id="ARBA00004167"/>
    </source>
</evidence>
<dbReference type="STRING" id="15368.I1GP52"/>
<evidence type="ECO:0000259" key="8">
    <source>
        <dbReference type="PROSITE" id="PS51775"/>
    </source>
</evidence>
<evidence type="ECO:0000256" key="5">
    <source>
        <dbReference type="SAM" id="Coils"/>
    </source>
</evidence>
<dbReference type="EMBL" id="CM000880">
    <property type="protein sequence ID" value="KQK13593.1"/>
    <property type="molecule type" value="Genomic_DNA"/>
</dbReference>
<gene>
    <name evidence="10" type="primary">LOC100833217</name>
    <name evidence="9" type="ORF">BRADI_1g11187v3</name>
</gene>
<dbReference type="RefSeq" id="XP_014752131.1">
    <property type="nucleotide sequence ID" value="XM_014896645.2"/>
</dbReference>
<dbReference type="Gramene" id="PNT74250">
    <property type="protein sequence ID" value="PNT74250"/>
    <property type="gene ID" value="BRADI_1g11187v3"/>
</dbReference>
<dbReference type="RefSeq" id="XP_014752130.1">
    <property type="nucleotide sequence ID" value="XM_014896644.2"/>
</dbReference>
<dbReference type="PANTHER" id="PTHR31448:SF23">
    <property type="entry name" value="GTD-BINDING DOMAIN-CONTAINING PROTEIN"/>
    <property type="match status" value="1"/>
</dbReference>
<dbReference type="EMBL" id="CM000880">
    <property type="protein sequence ID" value="KQK13591.1"/>
    <property type="molecule type" value="Genomic_DNA"/>
</dbReference>
<evidence type="ECO:0000256" key="2">
    <source>
        <dbReference type="ARBA" id="ARBA00022692"/>
    </source>
</evidence>
<dbReference type="HOGENOM" id="CLU_009392_0_0_1"/>
<evidence type="ECO:0000313" key="9">
    <source>
        <dbReference type="EMBL" id="KQK13591.1"/>
    </source>
</evidence>
<dbReference type="EnsemblPlants" id="KQK13592">
    <property type="protein sequence ID" value="KQK13592"/>
    <property type="gene ID" value="BRADI_1g11187v3"/>
</dbReference>
<dbReference type="Gramene" id="PNT74252">
    <property type="protein sequence ID" value="PNT74252"/>
    <property type="gene ID" value="BRADI_1g11187v3"/>
</dbReference>
<dbReference type="OrthoDB" id="1888939at2759"/>
<keyword evidence="11" id="KW-1185">Reference proteome</keyword>
<dbReference type="GO" id="GO:0016020">
    <property type="term" value="C:membrane"/>
    <property type="evidence" value="ECO:0007669"/>
    <property type="project" value="UniProtKB-SubCell"/>
</dbReference>
<dbReference type="EMBL" id="CM000880">
    <property type="protein sequence ID" value="KQK13592.1"/>
    <property type="molecule type" value="Genomic_DNA"/>
</dbReference>
<reference evidence="9" key="2">
    <citation type="submission" date="2017-06" db="EMBL/GenBank/DDBJ databases">
        <title>WGS assembly of Brachypodium distachyon.</title>
        <authorList>
            <consortium name="The International Brachypodium Initiative"/>
            <person name="Lucas S."/>
            <person name="Harmon-Smith M."/>
            <person name="Lail K."/>
            <person name="Tice H."/>
            <person name="Grimwood J."/>
            <person name="Bruce D."/>
            <person name="Barry K."/>
            <person name="Shu S."/>
            <person name="Lindquist E."/>
            <person name="Wang M."/>
            <person name="Pitluck S."/>
            <person name="Vogel J.P."/>
            <person name="Garvin D.F."/>
            <person name="Mockler T.C."/>
            <person name="Schmutz J."/>
            <person name="Rokhsar D."/>
            <person name="Bevan M.W."/>
        </authorList>
    </citation>
    <scope>NUCLEOTIDE SEQUENCE</scope>
    <source>
        <strain evidence="9">Bd21</strain>
    </source>
</reference>
<dbReference type="PANTHER" id="PTHR31448">
    <property type="entry name" value="MYOSIN-BINDING PROTEIN 2"/>
    <property type="match status" value="1"/>
</dbReference>
<dbReference type="InterPro" id="IPR007656">
    <property type="entry name" value="GTD-bd"/>
</dbReference>
<feature type="compositionally biased region" description="Polar residues" evidence="6">
    <location>
        <begin position="742"/>
        <end position="751"/>
    </location>
</feature>
<dbReference type="EnsemblPlants" id="KQK13594">
    <property type="protein sequence ID" value="KQK13594"/>
    <property type="gene ID" value="BRADI_1g11187v3"/>
</dbReference>
<dbReference type="EnsemblPlants" id="PNT74252">
    <property type="protein sequence ID" value="PNT74252"/>
    <property type="gene ID" value="BRADI_1g11187v3"/>
</dbReference>
<dbReference type="Gramene" id="KQK13592">
    <property type="protein sequence ID" value="KQK13592"/>
    <property type="gene ID" value="BRADI_1g11187v3"/>
</dbReference>
<dbReference type="PROSITE" id="PS51775">
    <property type="entry name" value="GTD_BINDING"/>
    <property type="match status" value="1"/>
</dbReference>
<dbReference type="GeneID" id="100833217"/>
<reference evidence="10" key="3">
    <citation type="submission" date="2018-08" db="UniProtKB">
        <authorList>
            <consortium name="EnsemblPlants"/>
        </authorList>
    </citation>
    <scope>IDENTIFICATION</scope>
    <source>
        <strain evidence="10">cv. Bd21</strain>
    </source>
</reference>
<feature type="domain" description="GTD-binding" evidence="8">
    <location>
        <begin position="594"/>
        <end position="692"/>
    </location>
</feature>
<dbReference type="KEGG" id="bdi:100833217"/>
<dbReference type="RefSeq" id="XP_010231031.1">
    <property type="nucleotide sequence ID" value="XM_010232729.3"/>
</dbReference>
<dbReference type="Pfam" id="PF04576">
    <property type="entry name" value="Zein-binding"/>
    <property type="match status" value="1"/>
</dbReference>
<protein>
    <recommendedName>
        <fullName evidence="8">GTD-binding domain-containing protein</fullName>
    </recommendedName>
</protein>
<dbReference type="EnsemblPlants" id="KQK13593">
    <property type="protein sequence ID" value="KQK13593"/>
    <property type="gene ID" value="BRADI_1g11187v3"/>
</dbReference>
<evidence type="ECO:0000256" key="4">
    <source>
        <dbReference type="ARBA" id="ARBA00023136"/>
    </source>
</evidence>
<dbReference type="Gramene" id="KQK13591">
    <property type="protein sequence ID" value="KQK13591"/>
    <property type="gene ID" value="BRADI_1g11187v3"/>
</dbReference>
<dbReference type="GO" id="GO:0080115">
    <property type="term" value="F:myosin XI tail binding"/>
    <property type="evidence" value="ECO:0007669"/>
    <property type="project" value="UniProtKB-ARBA"/>
</dbReference>
<evidence type="ECO:0000256" key="3">
    <source>
        <dbReference type="ARBA" id="ARBA00022989"/>
    </source>
</evidence>
<evidence type="ECO:0000256" key="6">
    <source>
        <dbReference type="SAM" id="MobiDB-lite"/>
    </source>
</evidence>
<dbReference type="Proteomes" id="UP000008810">
    <property type="component" value="Chromosome 1"/>
</dbReference>